<evidence type="ECO:0000313" key="4">
    <source>
        <dbReference type="Proteomes" id="UP000266934"/>
    </source>
</evidence>
<keyword evidence="4" id="KW-1185">Reference proteome</keyword>
<evidence type="ECO:0000256" key="1">
    <source>
        <dbReference type="SAM" id="MobiDB-lite"/>
    </source>
</evidence>
<feature type="compositionally biased region" description="Pro residues" evidence="1">
    <location>
        <begin position="136"/>
        <end position="148"/>
    </location>
</feature>
<dbReference type="RefSeq" id="WP_126398750.1">
    <property type="nucleotide sequence ID" value="NZ_AP018907.1"/>
</dbReference>
<feature type="region of interest" description="Disordered" evidence="1">
    <location>
        <begin position="124"/>
        <end position="201"/>
    </location>
</feature>
<feature type="chain" id="PRO_5016575711" evidence="2">
    <location>
        <begin position="24"/>
        <end position="201"/>
    </location>
</feature>
<feature type="signal peptide" evidence="2">
    <location>
        <begin position="1"/>
        <end position="23"/>
    </location>
</feature>
<protein>
    <submittedName>
        <fullName evidence="3">Uncharacterized protein</fullName>
    </submittedName>
</protein>
<dbReference type="Proteomes" id="UP000266934">
    <property type="component" value="Chromosome"/>
</dbReference>
<dbReference type="OrthoDB" id="7959125at2"/>
<dbReference type="AlphaFoldDB" id="A0A348FZF5"/>
<sequence>MRVSLAALVALPWAVLAGGPALADWTPVQLGPGGPIIEQDWGLYRPGHGSPRILDGPILMPVPRPIGMPEPLRVHYEMFYARRGFVQGMPPNDGIVRKDTPPSTRSGAVQQGWVGQVWSEPTWQHYFPGGVEPGDQPAPKPASAPRPAEPFFRMWTTPTMPDVQPTPPYSGPDAVYAPQMGPPGPPGPPGPRPPGPWPRPR</sequence>
<name>A0A348FZF5_9HYPH</name>
<keyword evidence="2" id="KW-0732">Signal</keyword>
<organism evidence="3 4">
    <name type="scientific">Blastochloris tepida</name>
    <dbReference type="NCBI Taxonomy" id="2233851"/>
    <lineage>
        <taxon>Bacteria</taxon>
        <taxon>Pseudomonadati</taxon>
        <taxon>Pseudomonadota</taxon>
        <taxon>Alphaproteobacteria</taxon>
        <taxon>Hyphomicrobiales</taxon>
        <taxon>Blastochloridaceae</taxon>
        <taxon>Blastochloris</taxon>
    </lineage>
</organism>
<accession>A0A348FZF5</accession>
<evidence type="ECO:0000313" key="3">
    <source>
        <dbReference type="EMBL" id="BBF92688.1"/>
    </source>
</evidence>
<reference evidence="3 4" key="1">
    <citation type="submission" date="2018-08" db="EMBL/GenBank/DDBJ databases">
        <title>Complete genome sequencing of Blastochloris tepida GI.</title>
        <authorList>
            <person name="Tsukatani Y."/>
            <person name="Mori H."/>
        </authorList>
    </citation>
    <scope>NUCLEOTIDE SEQUENCE [LARGE SCALE GENOMIC DNA]</scope>
    <source>
        <strain evidence="3 4">GI</strain>
    </source>
</reference>
<gene>
    <name evidence="3" type="ORF">BLTE_13730</name>
</gene>
<evidence type="ECO:0000256" key="2">
    <source>
        <dbReference type="SAM" id="SignalP"/>
    </source>
</evidence>
<dbReference type="EMBL" id="AP018907">
    <property type="protein sequence ID" value="BBF92688.1"/>
    <property type="molecule type" value="Genomic_DNA"/>
</dbReference>
<dbReference type="KEGG" id="blag:BLTE_13730"/>
<proteinExistence type="predicted"/>
<feature type="compositionally biased region" description="Pro residues" evidence="1">
    <location>
        <begin position="180"/>
        <end position="201"/>
    </location>
</feature>